<dbReference type="Gene3D" id="3.40.50.720">
    <property type="entry name" value="NAD(P)-binding Rossmann-like Domain"/>
    <property type="match status" value="1"/>
</dbReference>
<dbReference type="PRINTS" id="PR00081">
    <property type="entry name" value="GDHRDH"/>
</dbReference>
<dbReference type="AlphaFoldDB" id="A0A9X3ZGP3"/>
<evidence type="ECO:0000313" key="4">
    <source>
        <dbReference type="EMBL" id="MDA5397750.1"/>
    </source>
</evidence>
<dbReference type="RefSeq" id="WP_267989202.1">
    <property type="nucleotide sequence ID" value="NZ_JAPJZI010000001.1"/>
</dbReference>
<dbReference type="InterPro" id="IPR020904">
    <property type="entry name" value="Sc_DH/Rdtase_CS"/>
</dbReference>
<dbReference type="PANTHER" id="PTHR43477:SF1">
    <property type="entry name" value="DIHYDROANTICAPSIN 7-DEHYDROGENASE"/>
    <property type="match status" value="1"/>
</dbReference>
<dbReference type="InterPro" id="IPR002347">
    <property type="entry name" value="SDR_fam"/>
</dbReference>
<dbReference type="InterPro" id="IPR051122">
    <property type="entry name" value="SDR_DHRS6-like"/>
</dbReference>
<dbReference type="Proteomes" id="UP001151234">
    <property type="component" value="Unassembled WGS sequence"/>
</dbReference>
<dbReference type="PANTHER" id="PTHR43477">
    <property type="entry name" value="DIHYDROANTICAPSIN 7-DEHYDROGENASE"/>
    <property type="match status" value="1"/>
</dbReference>
<dbReference type="PROSITE" id="PS00061">
    <property type="entry name" value="ADH_SHORT"/>
    <property type="match status" value="1"/>
</dbReference>
<proteinExistence type="inferred from homology"/>
<feature type="domain" description="Ketoreductase" evidence="3">
    <location>
        <begin position="9"/>
        <end position="186"/>
    </location>
</feature>
<dbReference type="Pfam" id="PF13561">
    <property type="entry name" value="adh_short_C2"/>
    <property type="match status" value="1"/>
</dbReference>
<evidence type="ECO:0000256" key="1">
    <source>
        <dbReference type="ARBA" id="ARBA00006484"/>
    </source>
</evidence>
<dbReference type="SMART" id="SM00822">
    <property type="entry name" value="PKS_KR"/>
    <property type="match status" value="1"/>
</dbReference>
<comment type="caution">
    <text evidence="4">The sequence shown here is derived from an EMBL/GenBank/DDBJ whole genome shotgun (WGS) entry which is preliminary data.</text>
</comment>
<gene>
    <name evidence="4" type="ORF">OQ273_04105</name>
</gene>
<reference evidence="4" key="1">
    <citation type="submission" date="2022-11" db="EMBL/GenBank/DDBJ databases">
        <title>Draft genome sequence of Hoeflea poritis E7-10 and Hoeflea prorocentri PM5-8, separated from scleractinian coral Porites lutea and marine dinoflagellate.</title>
        <authorList>
            <person name="Zhang G."/>
            <person name="Wei Q."/>
            <person name="Cai L."/>
        </authorList>
    </citation>
    <scope>NUCLEOTIDE SEQUENCE</scope>
    <source>
        <strain evidence="4">PM5-8</strain>
    </source>
</reference>
<keyword evidence="5" id="KW-1185">Reference proteome</keyword>
<evidence type="ECO:0000313" key="5">
    <source>
        <dbReference type="Proteomes" id="UP001151234"/>
    </source>
</evidence>
<evidence type="ECO:0000259" key="3">
    <source>
        <dbReference type="SMART" id="SM00822"/>
    </source>
</evidence>
<dbReference type="GO" id="GO:0016491">
    <property type="term" value="F:oxidoreductase activity"/>
    <property type="evidence" value="ECO:0007669"/>
    <property type="project" value="UniProtKB-KW"/>
</dbReference>
<dbReference type="InterPro" id="IPR057326">
    <property type="entry name" value="KR_dom"/>
</dbReference>
<dbReference type="InterPro" id="IPR036291">
    <property type="entry name" value="NAD(P)-bd_dom_sf"/>
</dbReference>
<dbReference type="EMBL" id="JAPJZI010000001">
    <property type="protein sequence ID" value="MDA5397750.1"/>
    <property type="molecule type" value="Genomic_DNA"/>
</dbReference>
<comment type="similarity">
    <text evidence="1">Belongs to the short-chain dehydrogenases/reductases (SDR) family.</text>
</comment>
<dbReference type="SUPFAM" id="SSF51735">
    <property type="entry name" value="NAD(P)-binding Rossmann-fold domains"/>
    <property type="match status" value="1"/>
</dbReference>
<sequence>MFFQSLVDRTVIVTGAAGGIGSPLLQLCQKAGADILALDRDERKLRQAAEQLDDTTRVVYKQSDLAGFKECSEVLGLCPSNPVALVHLAGVFEPDSDDHGDYTVWDRAIDNNLKNARDMCLAFADSTSKADLSRIVLTSSLAANRGAFDHYSYTAAKAALIGLTRAFSKRFAPHTVVNCVAPGIIMTGMPDRVLANRRERVLSEIPLQRFGEPEEVANVIMFLISDAASYVSGQVINIDGGTING</sequence>
<protein>
    <submittedName>
        <fullName evidence="4">SDR family oxidoreductase</fullName>
    </submittedName>
</protein>
<organism evidence="4 5">
    <name type="scientific">Hoeflea prorocentri</name>
    <dbReference type="NCBI Taxonomy" id="1922333"/>
    <lineage>
        <taxon>Bacteria</taxon>
        <taxon>Pseudomonadati</taxon>
        <taxon>Pseudomonadota</taxon>
        <taxon>Alphaproteobacteria</taxon>
        <taxon>Hyphomicrobiales</taxon>
        <taxon>Rhizobiaceae</taxon>
        <taxon>Hoeflea</taxon>
    </lineage>
</organism>
<name>A0A9X3ZGP3_9HYPH</name>
<accession>A0A9X3ZGP3</accession>
<keyword evidence="2" id="KW-0560">Oxidoreductase</keyword>
<evidence type="ECO:0000256" key="2">
    <source>
        <dbReference type="ARBA" id="ARBA00023002"/>
    </source>
</evidence>